<protein>
    <submittedName>
        <fullName evidence="3">Type VII secretion protein EccE</fullName>
    </submittedName>
</protein>
<keyword evidence="4" id="KW-1185">Reference proteome</keyword>
<sequence>MRPPAATTARAPGQAAAQAPSARAVPQSTSVGTPIARAATVSQRPAARPVAVQTAAIPPHTTRSYLVNEPPAPAPAADKVEMPERAIRVGQIVCWQFALVAVGAATAGSRMTLILTSVAAFSLVLLTSVRFRGLWLYRWVGVLLLFLVRRRRIDLSGDTALNLVSVFCGRTSTSSVTVREQPYGMLSRPQGASVTLRVGADAQYELLPRLASLADAADEQPVAVSVQLVLHTGTKQNQPPRAWVAVAAARTPEIATDEQIGQVLANTVRRLVRRFDREQVECLPLDESDALASIGALAHANAGRGQLRERWTGWASGPVHQVCVRLTGFASLPNPAAQALVDTLLGTATGTAQTLAVTVTAPAVLDSGKLLTGDRPSTQPFQFEPAQYDAVLRVAAAHPGTLDAAIDILTTLARSFGVEPERLDGRHTSGVAATLPLGVPFS</sequence>
<gene>
    <name evidence="3" type="ORF">EV643_104139</name>
</gene>
<feature type="region of interest" description="Disordered" evidence="1">
    <location>
        <begin position="1"/>
        <end position="30"/>
    </location>
</feature>
<name>A0A4R6KLH8_9ACTN</name>
<feature type="transmembrane region" description="Helical" evidence="2">
    <location>
        <begin position="131"/>
        <end position="148"/>
    </location>
</feature>
<feature type="transmembrane region" description="Helical" evidence="2">
    <location>
        <begin position="92"/>
        <end position="125"/>
    </location>
</feature>
<dbReference type="EMBL" id="SNWQ01000004">
    <property type="protein sequence ID" value="TDO50646.1"/>
    <property type="molecule type" value="Genomic_DNA"/>
</dbReference>
<comment type="caution">
    <text evidence="3">The sequence shown here is derived from an EMBL/GenBank/DDBJ whole genome shotgun (WGS) entry which is preliminary data.</text>
</comment>
<evidence type="ECO:0000313" key="4">
    <source>
        <dbReference type="Proteomes" id="UP000295388"/>
    </source>
</evidence>
<proteinExistence type="predicted"/>
<evidence type="ECO:0000256" key="2">
    <source>
        <dbReference type="SAM" id="Phobius"/>
    </source>
</evidence>
<keyword evidence="2" id="KW-1133">Transmembrane helix</keyword>
<evidence type="ECO:0000256" key="1">
    <source>
        <dbReference type="SAM" id="MobiDB-lite"/>
    </source>
</evidence>
<dbReference type="Proteomes" id="UP000295388">
    <property type="component" value="Unassembled WGS sequence"/>
</dbReference>
<dbReference type="AlphaFoldDB" id="A0A4R6KLH8"/>
<accession>A0A4R6KLH8</accession>
<evidence type="ECO:0000313" key="3">
    <source>
        <dbReference type="EMBL" id="TDO50646.1"/>
    </source>
</evidence>
<organism evidence="3 4">
    <name type="scientific">Kribbella caucasensis</name>
    <dbReference type="NCBI Taxonomy" id="2512215"/>
    <lineage>
        <taxon>Bacteria</taxon>
        <taxon>Bacillati</taxon>
        <taxon>Actinomycetota</taxon>
        <taxon>Actinomycetes</taxon>
        <taxon>Propionibacteriales</taxon>
        <taxon>Kribbellaceae</taxon>
        <taxon>Kribbella</taxon>
    </lineage>
</organism>
<feature type="compositionally biased region" description="Low complexity" evidence="1">
    <location>
        <begin position="1"/>
        <end position="27"/>
    </location>
</feature>
<reference evidence="3 4" key="1">
    <citation type="submission" date="2019-03" db="EMBL/GenBank/DDBJ databases">
        <title>Genomic Encyclopedia of Type Strains, Phase III (KMG-III): the genomes of soil and plant-associated and newly described type strains.</title>
        <authorList>
            <person name="Whitman W."/>
        </authorList>
    </citation>
    <scope>NUCLEOTIDE SEQUENCE [LARGE SCALE GENOMIC DNA]</scope>
    <source>
        <strain evidence="3 4">VKM Ac-2527</strain>
    </source>
</reference>
<keyword evidence="2" id="KW-0812">Transmembrane</keyword>
<keyword evidence="2" id="KW-0472">Membrane</keyword>